<dbReference type="GeneID" id="94848830"/>
<dbReference type="Proteomes" id="UP000179807">
    <property type="component" value="Unassembled WGS sequence"/>
</dbReference>
<reference evidence="2" key="1">
    <citation type="submission" date="2016-10" db="EMBL/GenBank/DDBJ databases">
        <authorList>
            <person name="Benchimol M."/>
            <person name="Almeida L.G."/>
            <person name="Vasconcelos A.T."/>
            <person name="Perreira-Neves A."/>
            <person name="Rosa I.A."/>
            <person name="Tasca T."/>
            <person name="Bogo M.R."/>
            <person name="de Souza W."/>
        </authorList>
    </citation>
    <scope>NUCLEOTIDE SEQUENCE [LARGE SCALE GENOMIC DNA]</scope>
    <source>
        <strain evidence="2">K</strain>
    </source>
</reference>
<name>A0A1J4KXV6_9EUKA</name>
<evidence type="ECO:0000313" key="3">
    <source>
        <dbReference type="Proteomes" id="UP000179807"/>
    </source>
</evidence>
<dbReference type="RefSeq" id="XP_068369207.1">
    <property type="nucleotide sequence ID" value="XM_068514126.1"/>
</dbReference>
<evidence type="ECO:0000256" key="1">
    <source>
        <dbReference type="SAM" id="Coils"/>
    </source>
</evidence>
<proteinExistence type="predicted"/>
<feature type="coiled-coil region" evidence="1">
    <location>
        <begin position="127"/>
        <end position="161"/>
    </location>
</feature>
<keyword evidence="3" id="KW-1185">Reference proteome</keyword>
<sequence length="403" mass="48341">MQRNLHQRSYVDEKSKQKKRILWIGQDPRNIEFSRQQKNIQNHDNYKNDKSIDFYFNDSQIDYQILQQFNYFKKLHNKLDKYLNPKDMNTIIKNFNDLEINVISLKKKMIQLQDIYQQKIGELIQEKENDQHQILSQENTIKELHRENDKLILIIESLQHENVQLCEQDIVSSLCVKTNQNYHVTNTSYCQRNYEALNNKVHDLLSENQLLKKDNHELNIFLYKLKLEFQSEKQKNSQLLIHNSKLIEQKYLKKIKMLKLQNQALSTENESLTELFKHQYVHKSMVKKLKRNNFSSSFKIKTPIKQIEEANEKSTEKSIEKYIHNEKIDIGIFTDDPKMDENNINYEENFNIEKERRKALASLLARFVRMLNIKCNQLMEDCNTLLDSQNSRLDNIQNVLQVL</sequence>
<dbReference type="VEuPathDB" id="TrichDB:TRFO_42085"/>
<accession>A0A1J4KXV6</accession>
<organism evidence="2 3">
    <name type="scientific">Tritrichomonas foetus</name>
    <dbReference type="NCBI Taxonomy" id="1144522"/>
    <lineage>
        <taxon>Eukaryota</taxon>
        <taxon>Metamonada</taxon>
        <taxon>Parabasalia</taxon>
        <taxon>Tritrichomonadida</taxon>
        <taxon>Tritrichomonadidae</taxon>
        <taxon>Tritrichomonas</taxon>
    </lineage>
</organism>
<keyword evidence="1" id="KW-0175">Coiled coil</keyword>
<dbReference type="EMBL" id="MLAK01000152">
    <property type="protein sequence ID" value="OHT16071.1"/>
    <property type="molecule type" value="Genomic_DNA"/>
</dbReference>
<protein>
    <submittedName>
        <fullName evidence="2">Uncharacterized protein</fullName>
    </submittedName>
</protein>
<evidence type="ECO:0000313" key="2">
    <source>
        <dbReference type="EMBL" id="OHT16071.1"/>
    </source>
</evidence>
<dbReference type="AlphaFoldDB" id="A0A1J4KXV6"/>
<comment type="caution">
    <text evidence="2">The sequence shown here is derived from an EMBL/GenBank/DDBJ whole genome shotgun (WGS) entry which is preliminary data.</text>
</comment>
<gene>
    <name evidence="2" type="ORF">TRFO_42085</name>
</gene>